<reference evidence="2" key="1">
    <citation type="journal article" date="2021" name="PeerJ">
        <title>Extensive microbial diversity within the chicken gut microbiome revealed by metagenomics and culture.</title>
        <authorList>
            <person name="Gilroy R."/>
            <person name="Ravi A."/>
            <person name="Getino M."/>
            <person name="Pursley I."/>
            <person name="Horton D.L."/>
            <person name="Alikhan N.F."/>
            <person name="Baker D."/>
            <person name="Gharbi K."/>
            <person name="Hall N."/>
            <person name="Watson M."/>
            <person name="Adriaenssens E.M."/>
            <person name="Foster-Nyarko E."/>
            <person name="Jarju S."/>
            <person name="Secka A."/>
            <person name="Antonio M."/>
            <person name="Oren A."/>
            <person name="Chaudhuri R.R."/>
            <person name="La Ragione R."/>
            <person name="Hildebrand F."/>
            <person name="Pallen M.J."/>
        </authorList>
    </citation>
    <scope>NUCLEOTIDE SEQUENCE</scope>
    <source>
        <strain evidence="2">ChiHecec1B25-7008</strain>
    </source>
</reference>
<dbReference type="Gene3D" id="3.30.2310.20">
    <property type="entry name" value="RelE-like"/>
    <property type="match status" value="1"/>
</dbReference>
<sequence>MEVVWTAEAERHLSALADSSQNEGGTRAAEEVVCKTLEVVGRLADTPYIGRRLAGRRGAYRAILVELWFEVIYRVVAHKVVVIGIWDCRREPLDLSGLLAG</sequence>
<evidence type="ECO:0000313" key="2">
    <source>
        <dbReference type="EMBL" id="HJA84314.1"/>
    </source>
</evidence>
<protein>
    <submittedName>
        <fullName evidence="2">Type II toxin-antitoxin system RelE/ParE family toxin</fullName>
    </submittedName>
</protein>
<comment type="caution">
    <text evidence="2">The sequence shown here is derived from an EMBL/GenBank/DDBJ whole genome shotgun (WGS) entry which is preliminary data.</text>
</comment>
<dbReference type="AlphaFoldDB" id="A0A9D2HTS5"/>
<gene>
    <name evidence="2" type="ORF">H9785_10155</name>
</gene>
<dbReference type="InterPro" id="IPR035093">
    <property type="entry name" value="RelE/ParE_toxin_dom_sf"/>
</dbReference>
<keyword evidence="1" id="KW-1277">Toxin-antitoxin system</keyword>
<organism evidence="2 3">
    <name type="scientific">Candidatus Bacteroides intestinavium</name>
    <dbReference type="NCBI Taxonomy" id="2838469"/>
    <lineage>
        <taxon>Bacteria</taxon>
        <taxon>Pseudomonadati</taxon>
        <taxon>Bacteroidota</taxon>
        <taxon>Bacteroidia</taxon>
        <taxon>Bacteroidales</taxon>
        <taxon>Bacteroidaceae</taxon>
        <taxon>Bacteroides</taxon>
    </lineage>
</organism>
<name>A0A9D2HTS5_9BACE</name>
<evidence type="ECO:0000256" key="1">
    <source>
        <dbReference type="ARBA" id="ARBA00022649"/>
    </source>
</evidence>
<dbReference type="InterPro" id="IPR007712">
    <property type="entry name" value="RelE/ParE_toxin"/>
</dbReference>
<dbReference type="Pfam" id="PF05016">
    <property type="entry name" value="ParE_toxin"/>
    <property type="match status" value="1"/>
</dbReference>
<dbReference type="EMBL" id="DWZE01000126">
    <property type="protein sequence ID" value="HJA84314.1"/>
    <property type="molecule type" value="Genomic_DNA"/>
</dbReference>
<evidence type="ECO:0000313" key="3">
    <source>
        <dbReference type="Proteomes" id="UP000823860"/>
    </source>
</evidence>
<accession>A0A9D2HTS5</accession>
<proteinExistence type="predicted"/>
<dbReference type="Proteomes" id="UP000823860">
    <property type="component" value="Unassembled WGS sequence"/>
</dbReference>
<reference evidence="2" key="2">
    <citation type="submission" date="2021-04" db="EMBL/GenBank/DDBJ databases">
        <authorList>
            <person name="Gilroy R."/>
        </authorList>
    </citation>
    <scope>NUCLEOTIDE SEQUENCE</scope>
    <source>
        <strain evidence="2">ChiHecec1B25-7008</strain>
    </source>
</reference>